<dbReference type="Gene3D" id="2.160.10.10">
    <property type="entry name" value="Hexapeptide repeat proteins"/>
    <property type="match status" value="1"/>
</dbReference>
<keyword evidence="2" id="KW-1185">Reference proteome</keyword>
<comment type="caution">
    <text evidence="1">The sequence shown here is derived from an EMBL/GenBank/DDBJ whole genome shotgun (WGS) entry which is preliminary data.</text>
</comment>
<dbReference type="SUPFAM" id="SSF51161">
    <property type="entry name" value="Trimeric LpxA-like enzymes"/>
    <property type="match status" value="1"/>
</dbReference>
<dbReference type="AlphaFoldDB" id="A0A9X4H002"/>
<gene>
    <name evidence="1" type="ORF">L7E55_00555</name>
</gene>
<dbReference type="PANTHER" id="PTHR13061:SF29">
    <property type="entry name" value="GAMMA CARBONIC ANHYDRASE-LIKE 1, MITOCHONDRIAL-RELATED"/>
    <property type="match status" value="1"/>
</dbReference>
<proteinExistence type="predicted"/>
<protein>
    <submittedName>
        <fullName evidence="1">Gamma carbonic anhydrase family protein</fullName>
    </submittedName>
</protein>
<dbReference type="Pfam" id="PF00132">
    <property type="entry name" value="Hexapep"/>
    <property type="match status" value="2"/>
</dbReference>
<organism evidence="1 2">
    <name type="scientific">Pelotomaculum isophthalicicum JI</name>
    <dbReference type="NCBI Taxonomy" id="947010"/>
    <lineage>
        <taxon>Bacteria</taxon>
        <taxon>Bacillati</taxon>
        <taxon>Bacillota</taxon>
        <taxon>Clostridia</taxon>
        <taxon>Eubacteriales</taxon>
        <taxon>Desulfotomaculaceae</taxon>
        <taxon>Pelotomaculum</taxon>
    </lineage>
</organism>
<name>A0A9X4H002_9FIRM</name>
<evidence type="ECO:0000313" key="1">
    <source>
        <dbReference type="EMBL" id="MDF9406861.1"/>
    </source>
</evidence>
<dbReference type="RefSeq" id="WP_277442006.1">
    <property type="nucleotide sequence ID" value="NZ_JAKOAV010000001.1"/>
</dbReference>
<dbReference type="InterPro" id="IPR011004">
    <property type="entry name" value="Trimer_LpxA-like_sf"/>
</dbReference>
<accession>A0A9X4H002</accession>
<evidence type="ECO:0000313" key="2">
    <source>
        <dbReference type="Proteomes" id="UP001154312"/>
    </source>
</evidence>
<dbReference type="InterPro" id="IPR050484">
    <property type="entry name" value="Transf_Hexapept/Carb_Anhydrase"/>
</dbReference>
<dbReference type="InterPro" id="IPR001451">
    <property type="entry name" value="Hexapep"/>
</dbReference>
<reference evidence="1" key="1">
    <citation type="submission" date="2022-02" db="EMBL/GenBank/DDBJ databases">
        <authorList>
            <person name="Leng L."/>
        </authorList>
    </citation>
    <scope>NUCLEOTIDE SEQUENCE</scope>
    <source>
        <strain evidence="1">JI</strain>
    </source>
</reference>
<dbReference type="PANTHER" id="PTHR13061">
    <property type="entry name" value="DYNACTIN SUBUNIT P25"/>
    <property type="match status" value="1"/>
</dbReference>
<dbReference type="EMBL" id="JAKOAV010000001">
    <property type="protein sequence ID" value="MDF9406861.1"/>
    <property type="molecule type" value="Genomic_DNA"/>
</dbReference>
<dbReference type="Proteomes" id="UP001154312">
    <property type="component" value="Unassembled WGS sequence"/>
</dbReference>
<sequence>MAFYEFEGKKPVVDESSYVHPEATIIGDVTIGEGCYIGPGARIRGDWGAVVIGPGSNVQENCVIHVLPGETAILGPRSHIGHNTVLHTPRLGEHVLVGMGAVVMDFATIGDGCCVGAGAVITAKTDIPPGKLVLGAPAKAVADIKEGMRKSLEEATGYYLALPPRCHQSLRQVSPEDCRAVKSS</sequence>